<feature type="binding site" evidence="15">
    <location>
        <position position="463"/>
    </location>
    <ligand>
        <name>Mg(2+)</name>
        <dbReference type="ChEBI" id="CHEBI:18420"/>
        <note>shared with alpha subunit</note>
    </ligand>
</feature>
<comment type="subunit">
    <text evidence="3 15">Tetramer of two alpha and two beta subunits.</text>
</comment>
<dbReference type="InterPro" id="IPR005121">
    <property type="entry name" value="Fdx_antiC-bd"/>
</dbReference>
<dbReference type="Gene3D" id="3.30.70.380">
    <property type="entry name" value="Ferrodoxin-fold anticodon-binding domain"/>
    <property type="match status" value="1"/>
</dbReference>
<dbReference type="SUPFAM" id="SSF54991">
    <property type="entry name" value="Anticodon-binding domain of PheRS"/>
    <property type="match status" value="1"/>
</dbReference>
<keyword evidence="9 15" id="KW-0067">ATP-binding</keyword>
<comment type="catalytic activity">
    <reaction evidence="14 15">
        <text>tRNA(Phe) + L-phenylalanine + ATP = L-phenylalanyl-tRNA(Phe) + AMP + diphosphate + H(+)</text>
        <dbReference type="Rhea" id="RHEA:19413"/>
        <dbReference type="Rhea" id="RHEA-COMP:9668"/>
        <dbReference type="Rhea" id="RHEA-COMP:9699"/>
        <dbReference type="ChEBI" id="CHEBI:15378"/>
        <dbReference type="ChEBI" id="CHEBI:30616"/>
        <dbReference type="ChEBI" id="CHEBI:33019"/>
        <dbReference type="ChEBI" id="CHEBI:58095"/>
        <dbReference type="ChEBI" id="CHEBI:78442"/>
        <dbReference type="ChEBI" id="CHEBI:78531"/>
        <dbReference type="ChEBI" id="CHEBI:456215"/>
        <dbReference type="EC" id="6.1.1.20"/>
    </reaction>
</comment>
<comment type="caution">
    <text evidence="20">The sequence shown here is derived from an EMBL/GenBank/DDBJ whole genome shotgun (WGS) entry which is preliminary data.</text>
</comment>
<dbReference type="InterPro" id="IPR009061">
    <property type="entry name" value="DNA-bd_dom_put_sf"/>
</dbReference>
<organism evidence="20 21">
    <name type="scientific">Thermosporothrix hazakensis</name>
    <dbReference type="NCBI Taxonomy" id="644383"/>
    <lineage>
        <taxon>Bacteria</taxon>
        <taxon>Bacillati</taxon>
        <taxon>Chloroflexota</taxon>
        <taxon>Ktedonobacteria</taxon>
        <taxon>Ktedonobacterales</taxon>
        <taxon>Thermosporotrichaceae</taxon>
        <taxon>Thermosporothrix</taxon>
    </lineage>
</organism>
<name>A0A326U0G0_THEHA</name>
<dbReference type="PROSITE" id="PS50886">
    <property type="entry name" value="TRBD"/>
    <property type="match status" value="1"/>
</dbReference>
<gene>
    <name evidence="15" type="primary">pheT</name>
    <name evidence="20" type="ORF">EI42_04837</name>
</gene>
<dbReference type="Pfam" id="PF03147">
    <property type="entry name" value="FDX-ACB"/>
    <property type="match status" value="1"/>
</dbReference>
<evidence type="ECO:0000313" key="21">
    <source>
        <dbReference type="Proteomes" id="UP000248806"/>
    </source>
</evidence>
<dbReference type="OrthoDB" id="9805455at2"/>
<dbReference type="InterPro" id="IPR004532">
    <property type="entry name" value="Phe-tRNA-ligase_IIc_bsu_bact"/>
</dbReference>
<evidence type="ECO:0000256" key="15">
    <source>
        <dbReference type="HAMAP-Rule" id="MF_00283"/>
    </source>
</evidence>
<proteinExistence type="inferred from homology"/>
<keyword evidence="7 15" id="KW-0479">Metal-binding</keyword>
<dbReference type="Gene3D" id="3.30.930.10">
    <property type="entry name" value="Bira Bifunctional Protein, Domain 2"/>
    <property type="match status" value="1"/>
</dbReference>
<dbReference type="InterPro" id="IPR002547">
    <property type="entry name" value="tRNA-bd_dom"/>
</dbReference>
<dbReference type="EC" id="6.1.1.20" evidence="15"/>
<dbReference type="InterPro" id="IPR012340">
    <property type="entry name" value="NA-bd_OB-fold"/>
</dbReference>
<dbReference type="PANTHER" id="PTHR10947:SF0">
    <property type="entry name" value="PHENYLALANINE--TRNA LIGASE BETA SUBUNIT"/>
    <property type="match status" value="1"/>
</dbReference>
<evidence type="ECO:0000256" key="7">
    <source>
        <dbReference type="ARBA" id="ARBA00022723"/>
    </source>
</evidence>
<dbReference type="GO" id="GO:0009328">
    <property type="term" value="C:phenylalanine-tRNA ligase complex"/>
    <property type="evidence" value="ECO:0007669"/>
    <property type="project" value="TreeGrafter"/>
</dbReference>
<comment type="cofactor">
    <cofactor evidence="15">
        <name>Mg(2+)</name>
        <dbReference type="ChEBI" id="CHEBI:18420"/>
    </cofactor>
    <text evidence="15">Binds 2 magnesium ions per tetramer.</text>
</comment>
<evidence type="ECO:0000256" key="1">
    <source>
        <dbReference type="ARBA" id="ARBA00004496"/>
    </source>
</evidence>
<comment type="subcellular location">
    <subcellularLocation>
        <location evidence="1 15">Cytoplasm</location>
    </subcellularLocation>
</comment>
<dbReference type="SUPFAM" id="SSF55681">
    <property type="entry name" value="Class II aaRS and biotin synthetases"/>
    <property type="match status" value="1"/>
</dbReference>
<dbReference type="HAMAP" id="MF_00283">
    <property type="entry name" value="Phe_tRNA_synth_beta1"/>
    <property type="match status" value="1"/>
</dbReference>
<dbReference type="EMBL" id="QKUF01000024">
    <property type="protein sequence ID" value="PZW23912.1"/>
    <property type="molecule type" value="Genomic_DNA"/>
</dbReference>
<evidence type="ECO:0000256" key="12">
    <source>
        <dbReference type="ARBA" id="ARBA00022917"/>
    </source>
</evidence>
<keyword evidence="10 15" id="KW-0460">Magnesium</keyword>
<feature type="binding site" evidence="15">
    <location>
        <position position="464"/>
    </location>
    <ligand>
        <name>Mg(2+)</name>
        <dbReference type="ChEBI" id="CHEBI:18420"/>
        <note>shared with alpha subunit</note>
    </ligand>
</feature>
<dbReference type="CDD" id="cd02796">
    <property type="entry name" value="tRNA_bind_bactPheRS"/>
    <property type="match status" value="1"/>
</dbReference>
<dbReference type="Pfam" id="PF01588">
    <property type="entry name" value="tRNA_bind"/>
    <property type="match status" value="1"/>
</dbReference>
<evidence type="ECO:0000256" key="8">
    <source>
        <dbReference type="ARBA" id="ARBA00022741"/>
    </source>
</evidence>
<dbReference type="PROSITE" id="PS51483">
    <property type="entry name" value="B5"/>
    <property type="match status" value="1"/>
</dbReference>
<keyword evidence="12 15" id="KW-0648">Protein biosynthesis</keyword>
<dbReference type="Pfam" id="PF03483">
    <property type="entry name" value="B3_4"/>
    <property type="match status" value="1"/>
</dbReference>
<dbReference type="GO" id="GO:0004826">
    <property type="term" value="F:phenylalanine-tRNA ligase activity"/>
    <property type="evidence" value="ECO:0007669"/>
    <property type="project" value="UniProtKB-UniRule"/>
</dbReference>
<feature type="binding site" evidence="15">
    <location>
        <position position="454"/>
    </location>
    <ligand>
        <name>Mg(2+)</name>
        <dbReference type="ChEBI" id="CHEBI:18420"/>
        <note>shared with alpha subunit</note>
    </ligand>
</feature>
<keyword evidence="11 16" id="KW-0694">RNA-binding</keyword>
<dbReference type="InterPro" id="IPR036690">
    <property type="entry name" value="Fdx_antiC-bd_sf"/>
</dbReference>
<keyword evidence="8 15" id="KW-0547">Nucleotide-binding</keyword>
<dbReference type="Gene3D" id="3.50.40.10">
    <property type="entry name" value="Phenylalanyl-trna Synthetase, Chain B, domain 3"/>
    <property type="match status" value="1"/>
</dbReference>
<dbReference type="InterPro" id="IPR005146">
    <property type="entry name" value="B3/B4_tRNA-bd"/>
</dbReference>
<dbReference type="AlphaFoldDB" id="A0A326U0G0"/>
<protein>
    <recommendedName>
        <fullName evidence="15">Phenylalanine--tRNA ligase beta subunit</fullName>
        <ecNumber evidence="15">6.1.1.20</ecNumber>
    </recommendedName>
    <alternativeName>
        <fullName evidence="15">Phenylalanyl-tRNA synthetase beta subunit</fullName>
        <shortName evidence="15">PheRS</shortName>
    </alternativeName>
</protein>
<evidence type="ECO:0000256" key="5">
    <source>
        <dbReference type="ARBA" id="ARBA00022555"/>
    </source>
</evidence>
<keyword evidence="4 15" id="KW-0963">Cytoplasm</keyword>
<dbReference type="Pfam" id="PF03484">
    <property type="entry name" value="B5"/>
    <property type="match status" value="1"/>
</dbReference>
<dbReference type="Proteomes" id="UP000248806">
    <property type="component" value="Unassembled WGS sequence"/>
</dbReference>
<dbReference type="GO" id="GO:0000049">
    <property type="term" value="F:tRNA binding"/>
    <property type="evidence" value="ECO:0007669"/>
    <property type="project" value="UniProtKB-UniRule"/>
</dbReference>
<dbReference type="FunFam" id="3.30.70.380:FF:000001">
    <property type="entry name" value="Phenylalanine--tRNA ligase beta subunit"/>
    <property type="match status" value="1"/>
</dbReference>
<reference evidence="20 21" key="1">
    <citation type="submission" date="2018-06" db="EMBL/GenBank/DDBJ databases">
        <title>Genomic Encyclopedia of Archaeal and Bacterial Type Strains, Phase II (KMG-II): from individual species to whole genera.</title>
        <authorList>
            <person name="Goeker M."/>
        </authorList>
    </citation>
    <scope>NUCLEOTIDE SEQUENCE [LARGE SCALE GENOMIC DNA]</scope>
    <source>
        <strain evidence="20 21">ATCC BAA-1881</strain>
    </source>
</reference>
<comment type="similarity">
    <text evidence="2 15">Belongs to the phenylalanyl-tRNA synthetase beta subunit family. Type 1 subfamily.</text>
</comment>
<dbReference type="GO" id="GO:0006432">
    <property type="term" value="P:phenylalanyl-tRNA aminoacylation"/>
    <property type="evidence" value="ECO:0007669"/>
    <property type="project" value="UniProtKB-UniRule"/>
</dbReference>
<evidence type="ECO:0000256" key="9">
    <source>
        <dbReference type="ARBA" id="ARBA00022840"/>
    </source>
</evidence>
<dbReference type="InterPro" id="IPR045060">
    <property type="entry name" value="Phe-tRNA-ligase_IIc_bsu"/>
</dbReference>
<dbReference type="CDD" id="cd00769">
    <property type="entry name" value="PheRS_beta_core"/>
    <property type="match status" value="1"/>
</dbReference>
<evidence type="ECO:0000256" key="6">
    <source>
        <dbReference type="ARBA" id="ARBA00022598"/>
    </source>
</evidence>
<dbReference type="InterPro" id="IPR033714">
    <property type="entry name" value="tRNA_bind_bactPheRS"/>
</dbReference>
<dbReference type="NCBIfam" id="TIGR00472">
    <property type="entry name" value="pheT_bact"/>
    <property type="match status" value="1"/>
</dbReference>
<dbReference type="InterPro" id="IPR041616">
    <property type="entry name" value="PheRS_beta_core"/>
</dbReference>
<evidence type="ECO:0000259" key="17">
    <source>
        <dbReference type="PROSITE" id="PS50886"/>
    </source>
</evidence>
<dbReference type="FunFam" id="3.50.40.10:FF:000001">
    <property type="entry name" value="Phenylalanine--tRNA ligase beta subunit"/>
    <property type="match status" value="1"/>
</dbReference>
<dbReference type="GO" id="GO:0000287">
    <property type="term" value="F:magnesium ion binding"/>
    <property type="evidence" value="ECO:0007669"/>
    <property type="project" value="UniProtKB-UniRule"/>
</dbReference>
<dbReference type="Gene3D" id="3.30.56.10">
    <property type="match status" value="2"/>
</dbReference>
<feature type="domain" description="B5" evidence="19">
    <location>
        <begin position="399"/>
        <end position="476"/>
    </location>
</feature>
<evidence type="ECO:0000256" key="4">
    <source>
        <dbReference type="ARBA" id="ARBA00022490"/>
    </source>
</evidence>
<keyword evidence="13 15" id="KW-0030">Aminoacyl-tRNA synthetase</keyword>
<evidence type="ECO:0000256" key="3">
    <source>
        <dbReference type="ARBA" id="ARBA00011209"/>
    </source>
</evidence>
<evidence type="ECO:0000256" key="2">
    <source>
        <dbReference type="ARBA" id="ARBA00008653"/>
    </source>
</evidence>
<dbReference type="InterPro" id="IPR020825">
    <property type="entry name" value="Phe-tRNA_synthase-like_B3/B4"/>
</dbReference>
<dbReference type="Gene3D" id="2.40.50.140">
    <property type="entry name" value="Nucleic acid-binding proteins"/>
    <property type="match status" value="1"/>
</dbReference>
<dbReference type="InterPro" id="IPR005147">
    <property type="entry name" value="tRNA_synthase_B5-dom"/>
</dbReference>
<dbReference type="InterPro" id="IPR045864">
    <property type="entry name" value="aa-tRNA-synth_II/BPL/LPL"/>
</dbReference>
<dbReference type="SUPFAM" id="SSF50249">
    <property type="entry name" value="Nucleic acid-binding proteins"/>
    <property type="match status" value="1"/>
</dbReference>
<evidence type="ECO:0000256" key="16">
    <source>
        <dbReference type="PROSITE-ProRule" id="PRU00209"/>
    </source>
</evidence>
<dbReference type="GO" id="GO:0005524">
    <property type="term" value="F:ATP binding"/>
    <property type="evidence" value="ECO:0007669"/>
    <property type="project" value="UniProtKB-UniRule"/>
</dbReference>
<dbReference type="RefSeq" id="WP_111325138.1">
    <property type="nucleotide sequence ID" value="NZ_BIFX01000001.1"/>
</dbReference>
<dbReference type="SUPFAM" id="SSF46955">
    <property type="entry name" value="Putative DNA-binding domain"/>
    <property type="match status" value="1"/>
</dbReference>
<evidence type="ECO:0000259" key="19">
    <source>
        <dbReference type="PROSITE" id="PS51483"/>
    </source>
</evidence>
<feature type="domain" description="TRNA-binding" evidence="17">
    <location>
        <begin position="40"/>
        <end position="147"/>
    </location>
</feature>
<dbReference type="PANTHER" id="PTHR10947">
    <property type="entry name" value="PHENYLALANYL-TRNA SYNTHETASE BETA CHAIN AND LEUCINE-RICH REPEAT-CONTAINING PROTEIN 47"/>
    <property type="match status" value="1"/>
</dbReference>
<keyword evidence="6 15" id="KW-0436">Ligase</keyword>
<feature type="binding site" evidence="15">
    <location>
        <position position="460"/>
    </location>
    <ligand>
        <name>Mg(2+)</name>
        <dbReference type="ChEBI" id="CHEBI:18420"/>
        <note>shared with alpha subunit</note>
    </ligand>
</feature>
<evidence type="ECO:0000256" key="11">
    <source>
        <dbReference type="ARBA" id="ARBA00022884"/>
    </source>
</evidence>
<keyword evidence="21" id="KW-1185">Reference proteome</keyword>
<dbReference type="SMART" id="SM00873">
    <property type="entry name" value="B3_4"/>
    <property type="match status" value="1"/>
</dbReference>
<evidence type="ECO:0000256" key="14">
    <source>
        <dbReference type="ARBA" id="ARBA00049255"/>
    </source>
</evidence>
<dbReference type="SMART" id="SM00874">
    <property type="entry name" value="B5"/>
    <property type="match status" value="1"/>
</dbReference>
<sequence length="845" mass="93430">MRVPLSWLREYVDFDMTPEELAQKLTMAGLEVEAIEYIGKEWGDKVITAQIVHLEKVEKSDHLNYTKVSTGTQELNVICGAPNIKLGDKVPLALPGARVGDLVIQETKKMGYVSQGMLCSPRELGLGTDHSGIYILDTDTPLGVKLADLMSEVVLEFSIKAHRGDLSSIIGIAREVAALTRQPLRLPPMEVQEQGTPTPDMVKVTVENDELCKRYIARVISDVKLGPSPSWMGRRLLAAGMRPINNVVDITNYVMLELGQPLHGFDYDLVPEHHIIVRTAHEGETLTTLDDVKRQLTPEMLMITDPTGPTAIAGVMGAARSEVNDNTSTVLLEAANFQARSVRRTSTTLGLRTESSGRFEKGLDPELARLGANRACYLLAQLAGGTVHPGAVDHYAAPPQQRKLPFSIHDIEWLTSMQVTQQEACDALEALGFSVEAHDDGKTMTVTVPTYRPDIEEEADLVEEVIRNIGYDKIPTSMPTGGLPEPLPDQWFEREKLVRSLLVGAGLNETITYVMTNRARTLNLLASADKESARYLLQAPSGTGNTAGELASNAASTQALVAIDPKDLPAVVIVNPLSKDLDSLRLTLMSSLMEIMQENSKRNEAGLRFFEIGRRYLPAQQANEQPDERRSVSIAMSGPAAISWINELSRPADFYDLKGVIETLLEGLHISEYRFTPTQHPTFHPGRCALLELPRKGPDGETIFSPAGILGEVHPVVQQRYDLPHRAYLSEIDLERLFEAVPERIVYQPFSRQQALTRDLAIIVDQQVLAQELQGVIERNGGELLQRVSLFDVYTGDPIPAGKKNLTYSLVYQSRDRTLKDAEANELQDKIIQALHDQFGAQLRQ</sequence>
<dbReference type="PROSITE" id="PS51447">
    <property type="entry name" value="FDX_ACB"/>
    <property type="match status" value="1"/>
</dbReference>
<evidence type="ECO:0000313" key="20">
    <source>
        <dbReference type="EMBL" id="PZW23912.1"/>
    </source>
</evidence>
<evidence type="ECO:0000256" key="10">
    <source>
        <dbReference type="ARBA" id="ARBA00022842"/>
    </source>
</evidence>
<evidence type="ECO:0000256" key="13">
    <source>
        <dbReference type="ARBA" id="ARBA00023146"/>
    </source>
</evidence>
<dbReference type="SUPFAM" id="SSF56037">
    <property type="entry name" value="PheT/TilS domain"/>
    <property type="match status" value="1"/>
</dbReference>
<dbReference type="Pfam" id="PF17759">
    <property type="entry name" value="tRNA_synthFbeta"/>
    <property type="match status" value="1"/>
</dbReference>
<dbReference type="SMART" id="SM00896">
    <property type="entry name" value="FDX-ACB"/>
    <property type="match status" value="1"/>
</dbReference>
<evidence type="ECO:0000259" key="18">
    <source>
        <dbReference type="PROSITE" id="PS51447"/>
    </source>
</evidence>
<keyword evidence="5 16" id="KW-0820">tRNA-binding</keyword>
<feature type="domain" description="FDX-ACB" evidence="18">
    <location>
        <begin position="751"/>
        <end position="844"/>
    </location>
</feature>
<accession>A0A326U0G0</accession>